<dbReference type="EMBL" id="CP046147">
    <property type="protein sequence ID" value="WFG39061.1"/>
    <property type="molecule type" value="Genomic_DNA"/>
</dbReference>
<evidence type="ECO:0000256" key="12">
    <source>
        <dbReference type="HAMAP-Rule" id="MF_01382"/>
    </source>
</evidence>
<keyword evidence="6 12" id="KW-0547">Nucleotide-binding</keyword>
<keyword evidence="3 12" id="KW-0813">Transport</keyword>
<name>A0AAJ5ZI06_9CHLR</name>
<dbReference type="InterPro" id="IPR011115">
    <property type="entry name" value="SecA_DEAD"/>
</dbReference>
<evidence type="ECO:0000256" key="14">
    <source>
        <dbReference type="SAM" id="MobiDB-lite"/>
    </source>
</evidence>
<comment type="similarity">
    <text evidence="2 12 13">Belongs to the SecA family.</text>
</comment>
<comment type="catalytic activity">
    <reaction evidence="12">
        <text>ATP + H2O + cellular proteinSide 1 = ADP + phosphate + cellular proteinSide 2.</text>
        <dbReference type="EC" id="7.4.2.8"/>
    </reaction>
</comment>
<dbReference type="PROSITE" id="PS51194">
    <property type="entry name" value="HELICASE_CTER"/>
    <property type="match status" value="1"/>
</dbReference>
<dbReference type="NCBIfam" id="TIGR00963">
    <property type="entry name" value="secA"/>
    <property type="match status" value="1"/>
</dbReference>
<dbReference type="EC" id="7.4.2.8" evidence="12"/>
<dbReference type="Gene3D" id="3.40.50.300">
    <property type="entry name" value="P-loop containing nucleotide triphosphate hydrolases"/>
    <property type="match status" value="3"/>
</dbReference>
<feature type="compositionally biased region" description="Basic and acidic residues" evidence="14">
    <location>
        <begin position="894"/>
        <end position="919"/>
    </location>
</feature>
<evidence type="ECO:0000313" key="18">
    <source>
        <dbReference type="EMBL" id="MDG0866220.1"/>
    </source>
</evidence>
<keyword evidence="9 12" id="KW-1278">Translocase</keyword>
<dbReference type="FunFam" id="3.40.50.300:FF:000113">
    <property type="entry name" value="Preprotein translocase subunit SecA"/>
    <property type="match status" value="1"/>
</dbReference>
<dbReference type="InterPro" id="IPR027417">
    <property type="entry name" value="P-loop_NTPase"/>
</dbReference>
<keyword evidence="5 12" id="KW-0963">Cytoplasm</keyword>
<dbReference type="HAMAP" id="MF_01382">
    <property type="entry name" value="SecA"/>
    <property type="match status" value="1"/>
</dbReference>
<dbReference type="PANTHER" id="PTHR30612:SF0">
    <property type="entry name" value="CHLOROPLAST PROTEIN-TRANSPORTING ATPASE"/>
    <property type="match status" value="1"/>
</dbReference>
<dbReference type="InterPro" id="IPR020937">
    <property type="entry name" value="SecA_CS"/>
</dbReference>
<evidence type="ECO:0000256" key="3">
    <source>
        <dbReference type="ARBA" id="ARBA00022448"/>
    </source>
</evidence>
<dbReference type="GO" id="GO:0008564">
    <property type="term" value="F:protein-exporting ATPase activity"/>
    <property type="evidence" value="ECO:0007669"/>
    <property type="project" value="UniProtKB-EC"/>
</dbReference>
<evidence type="ECO:0000259" key="16">
    <source>
        <dbReference type="PROSITE" id="PS51194"/>
    </source>
</evidence>
<evidence type="ECO:0000256" key="4">
    <source>
        <dbReference type="ARBA" id="ARBA00022475"/>
    </source>
</evidence>
<comment type="subcellular location">
    <subcellularLocation>
        <location evidence="12">Cell membrane</location>
        <topology evidence="12">Peripheral membrane protein</topology>
        <orientation evidence="12">Cytoplasmic side</orientation>
    </subcellularLocation>
    <subcellularLocation>
        <location evidence="12">Cytoplasm</location>
    </subcellularLocation>
    <subcellularLocation>
        <location evidence="1">Membrane</location>
        <topology evidence="1">Peripheral membrane protein</topology>
    </subcellularLocation>
    <text evidence="12">Distribution is 50-50.</text>
</comment>
<dbReference type="InterPro" id="IPR000185">
    <property type="entry name" value="SecA"/>
</dbReference>
<dbReference type="NCBIfam" id="NF009538">
    <property type="entry name" value="PRK12904.1"/>
    <property type="match status" value="1"/>
</dbReference>
<feature type="region of interest" description="Disordered" evidence="14">
    <location>
        <begin position="870"/>
        <end position="919"/>
    </location>
</feature>
<dbReference type="GO" id="GO:0005886">
    <property type="term" value="C:plasma membrane"/>
    <property type="evidence" value="ECO:0007669"/>
    <property type="project" value="UniProtKB-SubCell"/>
</dbReference>
<protein>
    <recommendedName>
        <fullName evidence="12 13">Protein translocase subunit SecA</fullName>
        <ecNumber evidence="12">7.4.2.8</ecNumber>
    </recommendedName>
</protein>
<dbReference type="FunFam" id="3.40.50.300:FF:000246">
    <property type="entry name" value="Preprotein translocase subunit SecA"/>
    <property type="match status" value="1"/>
</dbReference>
<dbReference type="PROSITE" id="PS01312">
    <property type="entry name" value="SECA"/>
    <property type="match status" value="1"/>
</dbReference>
<keyword evidence="4 12" id="KW-1003">Cell membrane</keyword>
<dbReference type="InterPro" id="IPR036266">
    <property type="entry name" value="SecA_Wing/Scaffold_sf"/>
</dbReference>
<dbReference type="NCBIfam" id="NF006630">
    <property type="entry name" value="PRK09200.1"/>
    <property type="match status" value="1"/>
</dbReference>
<dbReference type="InterPro" id="IPR014018">
    <property type="entry name" value="SecA_motor_DEAD"/>
</dbReference>
<dbReference type="InterPro" id="IPR036670">
    <property type="entry name" value="SecA_X-link_sf"/>
</dbReference>
<dbReference type="Pfam" id="PF07517">
    <property type="entry name" value="SecA_DEAD"/>
    <property type="match status" value="1"/>
</dbReference>
<dbReference type="Pfam" id="PF21090">
    <property type="entry name" value="P-loop_SecA"/>
    <property type="match status" value="1"/>
</dbReference>
<evidence type="ECO:0000313" key="19">
    <source>
        <dbReference type="EMBL" id="WFG39061.1"/>
    </source>
</evidence>
<dbReference type="InterPro" id="IPR001650">
    <property type="entry name" value="Helicase_C-like"/>
</dbReference>
<dbReference type="CDD" id="cd17928">
    <property type="entry name" value="DEXDc_SecA"/>
    <property type="match status" value="1"/>
</dbReference>
<dbReference type="SMART" id="SM00958">
    <property type="entry name" value="SecA_PP_bind"/>
    <property type="match status" value="1"/>
</dbReference>
<dbReference type="RefSeq" id="WP_342822367.1">
    <property type="nucleotide sequence ID" value="NZ_CP046146.1"/>
</dbReference>
<sequence>MFKLFSKLVGDSNEKALKDIQPLVDEINNLEPEFEKLSDEELKGVTADYRARYQSGESLDDILPEAFAAVREASRRVVGMRPFDVQMIGGIVLHQGKIAEMRTGEGKTLVATMPAYLNAITGEGAHVITVNDYLAKLHAGWMGNVHHALGITVGCLQNDGSWVFNPDAPLAAGSGEEHNEDDADAAPPVRTPEDNFNAATKQEAYACDITYGTNNEFGFDYLRDNMVEESDRRVQRGRTYAIVDEVDSILIDEARTPLIISGPAKEQGQEYRRFSVLAKRLTPDVHFEIEDKRKTIMLSDEGIAAVERELKVENLYAPENDVLSHFTENAIRAEHVYAKDREYVVQGQEIILVDEFTGRLMTGRRFSDGLHQALEAKEGVRVQRESNTYATITLQNYFRMYDKLSGMTGTAATEAEELDKIYKLEVVDIPTNKPIQRVDLGDFIYMTEEAKWNAIAEKISELHHDGRPVLVGTTSIDKSELLGQLLKKKRVPHNVLNAKQHEREANVVAEAGKAGAVTVATNMAGRGTDIILGGNPDVTTPSDAGWEADHNTIIQKGGLFVLGTERHESRRIDNQLRGRCGRQGDPGETQFFLSTEDDIVRRFGGDKIRGAMNLFRWEADVPIENKMVSRSVETAQTKVEAQNFEIRKYLVDYDDVVNTQRDVIYQLRDKIIDGEDLRPTITEYLEEEVRIIVSERINGGTENYDVDGLFRDLMLVFPTPEGFPTRDAIYDMRPDEAVETFLELIDTIYDKRTGEFGAELLHKLERTIMLRTIDEHWVEHLTSMDNMRQGIGLEAAGQRDPLVAYKRQAFEMFTSLDTTIKSSVARTIFRVALTQQPPPSEAPVTTATKADADVSTQKANAVANQKSIMAGVNSGHGGNQQGGNSLAQVPTHTPEGRKMTRAERRKIERLQRKQSKQDS</sequence>
<dbReference type="GO" id="GO:0005524">
    <property type="term" value="F:ATP binding"/>
    <property type="evidence" value="ECO:0007669"/>
    <property type="project" value="UniProtKB-UniRule"/>
</dbReference>
<dbReference type="GO" id="GO:0043952">
    <property type="term" value="P:protein transport by the Sec complex"/>
    <property type="evidence" value="ECO:0007669"/>
    <property type="project" value="UniProtKB-ARBA"/>
</dbReference>
<evidence type="ECO:0000256" key="8">
    <source>
        <dbReference type="ARBA" id="ARBA00022927"/>
    </source>
</evidence>
<dbReference type="GO" id="GO:0006605">
    <property type="term" value="P:protein targeting"/>
    <property type="evidence" value="ECO:0007669"/>
    <property type="project" value="UniProtKB-UniRule"/>
</dbReference>
<dbReference type="SUPFAM" id="SSF52540">
    <property type="entry name" value="P-loop containing nucleoside triphosphate hydrolases"/>
    <property type="match status" value="2"/>
</dbReference>
<feature type="region of interest" description="Disordered" evidence="14">
    <location>
        <begin position="167"/>
        <end position="189"/>
    </location>
</feature>
<dbReference type="SUPFAM" id="SSF81767">
    <property type="entry name" value="Pre-protein crosslinking domain of SecA"/>
    <property type="match status" value="1"/>
</dbReference>
<keyword evidence="20" id="KW-1185">Reference proteome</keyword>
<evidence type="ECO:0000256" key="6">
    <source>
        <dbReference type="ARBA" id="ARBA00022741"/>
    </source>
</evidence>
<feature type="domain" description="Helicase ATP-binding" evidence="15">
    <location>
        <begin position="88"/>
        <end position="320"/>
    </location>
</feature>
<dbReference type="Pfam" id="PF07516">
    <property type="entry name" value="SecA_SW"/>
    <property type="match status" value="1"/>
</dbReference>
<evidence type="ECO:0000313" key="20">
    <source>
        <dbReference type="Proteomes" id="UP001219901"/>
    </source>
</evidence>
<dbReference type="Proteomes" id="UP001219901">
    <property type="component" value="Chromosome"/>
</dbReference>
<reference evidence="20 21" key="1">
    <citation type="submission" date="2019-11" db="EMBL/GenBank/DDBJ databases">
        <authorList>
            <person name="Cho J.-C."/>
        </authorList>
    </citation>
    <scope>NUCLEOTIDE SEQUENCE [LARGE SCALE GENOMIC DNA]</scope>
    <source>
        <strain evidence="19 20">JH1073</strain>
        <strain evidence="18 21">JH702</strain>
    </source>
</reference>
<evidence type="ECO:0000259" key="15">
    <source>
        <dbReference type="PROSITE" id="PS51192"/>
    </source>
</evidence>
<keyword evidence="10 12" id="KW-0811">Translocation</keyword>
<dbReference type="PROSITE" id="PS51196">
    <property type="entry name" value="SECA_MOTOR_DEAD"/>
    <property type="match status" value="1"/>
</dbReference>
<evidence type="ECO:0000313" key="21">
    <source>
        <dbReference type="Proteomes" id="UP001321249"/>
    </source>
</evidence>
<organism evidence="19 20">
    <name type="scientific">Candidatus Lucifugimonas marina</name>
    <dbReference type="NCBI Taxonomy" id="3038979"/>
    <lineage>
        <taxon>Bacteria</taxon>
        <taxon>Bacillati</taxon>
        <taxon>Chloroflexota</taxon>
        <taxon>Dehalococcoidia</taxon>
        <taxon>SAR202 cluster</taxon>
        <taxon>Candidatus Lucifugimonadales</taxon>
        <taxon>Candidatus Lucifugimonadaceae</taxon>
        <taxon>Candidatus Lucifugimonas</taxon>
    </lineage>
</organism>
<dbReference type="Proteomes" id="UP001321249">
    <property type="component" value="Unassembled WGS sequence"/>
</dbReference>
<dbReference type="InterPro" id="IPR011116">
    <property type="entry name" value="SecA_Wing/Scaffold"/>
</dbReference>
<feature type="binding site" evidence="12">
    <location>
        <position position="86"/>
    </location>
    <ligand>
        <name>ATP</name>
        <dbReference type="ChEBI" id="CHEBI:30616"/>
    </ligand>
</feature>
<evidence type="ECO:0000256" key="13">
    <source>
        <dbReference type="RuleBase" id="RU003874"/>
    </source>
</evidence>
<dbReference type="Pfam" id="PF01043">
    <property type="entry name" value="SecA_PP_bind"/>
    <property type="match status" value="1"/>
</dbReference>
<dbReference type="GO" id="GO:0005829">
    <property type="term" value="C:cytosol"/>
    <property type="evidence" value="ECO:0007669"/>
    <property type="project" value="TreeGrafter"/>
</dbReference>
<evidence type="ECO:0000256" key="5">
    <source>
        <dbReference type="ARBA" id="ARBA00022490"/>
    </source>
</evidence>
<dbReference type="InterPro" id="IPR011130">
    <property type="entry name" value="SecA_preprotein_X-link_dom"/>
</dbReference>
<dbReference type="PANTHER" id="PTHR30612">
    <property type="entry name" value="SECA INNER MEMBRANE COMPONENT OF SEC PROTEIN SECRETION SYSTEM"/>
    <property type="match status" value="1"/>
</dbReference>
<feature type="domain" description="Helicase C-terminal" evidence="16">
    <location>
        <begin position="439"/>
        <end position="650"/>
    </location>
</feature>
<keyword evidence="8 12" id="KW-0653">Protein transport</keyword>
<dbReference type="GO" id="GO:0017038">
    <property type="term" value="P:protein import"/>
    <property type="evidence" value="ECO:0007669"/>
    <property type="project" value="InterPro"/>
</dbReference>
<dbReference type="InterPro" id="IPR014001">
    <property type="entry name" value="Helicase_ATP-bd"/>
</dbReference>
<dbReference type="Gene3D" id="1.10.3060.10">
    <property type="entry name" value="Helical scaffold and wing domains of SecA"/>
    <property type="match status" value="1"/>
</dbReference>
<dbReference type="SUPFAM" id="SSF81886">
    <property type="entry name" value="Helical scaffold and wing domains of SecA"/>
    <property type="match status" value="1"/>
</dbReference>
<evidence type="ECO:0000256" key="2">
    <source>
        <dbReference type="ARBA" id="ARBA00007650"/>
    </source>
</evidence>
<evidence type="ECO:0000256" key="10">
    <source>
        <dbReference type="ARBA" id="ARBA00023010"/>
    </source>
</evidence>
<comment type="function">
    <text evidence="12">Part of the Sec protein translocase complex. Interacts with the SecYEG preprotein conducting channel. Has a central role in coupling the hydrolysis of ATP to the transfer of proteins into and across the cell membrane, serving as an ATP-driven molecular motor driving the stepwise translocation of polypeptide chains across the membrane.</text>
</comment>
<accession>A0AAJ5ZI06</accession>
<evidence type="ECO:0000256" key="9">
    <source>
        <dbReference type="ARBA" id="ARBA00022967"/>
    </source>
</evidence>
<dbReference type="Gene3D" id="3.90.1440.10">
    <property type="entry name" value="SecA, preprotein cross-linking domain"/>
    <property type="match status" value="1"/>
</dbReference>
<dbReference type="SMART" id="SM00957">
    <property type="entry name" value="SecA_DEAD"/>
    <property type="match status" value="1"/>
</dbReference>
<keyword evidence="7 12" id="KW-0067">ATP-binding</keyword>
<gene>
    <name evidence="12 19" type="primary">secA</name>
    <name evidence="18" type="ORF">GKO46_03935</name>
    <name evidence="19" type="ORF">GKO48_05325</name>
</gene>
<dbReference type="InterPro" id="IPR044722">
    <property type="entry name" value="SecA_SF2_C"/>
</dbReference>
<evidence type="ECO:0000256" key="1">
    <source>
        <dbReference type="ARBA" id="ARBA00004170"/>
    </source>
</evidence>
<evidence type="ECO:0000256" key="11">
    <source>
        <dbReference type="ARBA" id="ARBA00023136"/>
    </source>
</evidence>
<feature type="binding site" evidence="12">
    <location>
        <position position="529"/>
    </location>
    <ligand>
        <name>ATP</name>
        <dbReference type="ChEBI" id="CHEBI:30616"/>
    </ligand>
</feature>
<dbReference type="PROSITE" id="PS51192">
    <property type="entry name" value="HELICASE_ATP_BIND_1"/>
    <property type="match status" value="1"/>
</dbReference>
<dbReference type="GO" id="GO:0065002">
    <property type="term" value="P:intracellular protein transmembrane transport"/>
    <property type="evidence" value="ECO:0007669"/>
    <property type="project" value="UniProtKB-UniRule"/>
</dbReference>
<keyword evidence="11 12" id="KW-0472">Membrane</keyword>
<comment type="subunit">
    <text evidence="12">Monomer and homodimer. Part of the essential Sec protein translocation apparatus which comprises SecA, SecYEG and auxiliary proteins SecDF. Other proteins may also be involved.</text>
</comment>
<evidence type="ECO:0000256" key="7">
    <source>
        <dbReference type="ARBA" id="ARBA00022840"/>
    </source>
</evidence>
<reference evidence="20" key="3">
    <citation type="submission" date="2023-06" db="EMBL/GenBank/DDBJ databases">
        <title>Pangenomics reveal diversification of enzyme families and niche specialization in globally abundant SAR202 bacteria.</title>
        <authorList>
            <person name="Saw J.H.W."/>
        </authorList>
    </citation>
    <scope>NUCLEOTIDE SEQUENCE [LARGE SCALE GENOMIC DNA]</scope>
    <source>
        <strain evidence="20">JH1073</strain>
    </source>
</reference>
<dbReference type="PRINTS" id="PR00906">
    <property type="entry name" value="SECA"/>
</dbReference>
<evidence type="ECO:0000259" key="17">
    <source>
        <dbReference type="PROSITE" id="PS51196"/>
    </source>
</evidence>
<dbReference type="EMBL" id="WMBE01000001">
    <property type="protein sequence ID" value="MDG0866220.1"/>
    <property type="molecule type" value="Genomic_DNA"/>
</dbReference>
<feature type="binding site" evidence="12">
    <location>
        <begin position="104"/>
        <end position="108"/>
    </location>
    <ligand>
        <name>ATP</name>
        <dbReference type="ChEBI" id="CHEBI:30616"/>
    </ligand>
</feature>
<reference evidence="19" key="2">
    <citation type="journal article" date="2023" name="Nat. Commun.">
        <title>Cultivation of marine bacteria of the SAR202 clade.</title>
        <authorList>
            <person name="Lim Y."/>
            <person name="Seo J.H."/>
            <person name="Giovannoni S.J."/>
            <person name="Kang I."/>
            <person name="Cho J.C."/>
        </authorList>
    </citation>
    <scope>NUCLEOTIDE SEQUENCE</scope>
    <source>
        <strain evidence="19">JH1073</strain>
    </source>
</reference>
<dbReference type="CDD" id="cd18803">
    <property type="entry name" value="SF2_C_secA"/>
    <property type="match status" value="1"/>
</dbReference>
<dbReference type="GO" id="GO:0031522">
    <property type="term" value="C:cell envelope Sec protein transport complex"/>
    <property type="evidence" value="ECO:0007669"/>
    <property type="project" value="TreeGrafter"/>
</dbReference>
<proteinExistence type="inferred from homology"/>
<dbReference type="AlphaFoldDB" id="A0AAJ5ZI06"/>
<feature type="domain" description="SecA family profile" evidence="17">
    <location>
        <begin position="2"/>
        <end position="624"/>
    </location>
</feature>